<proteinExistence type="predicted"/>
<protein>
    <recommendedName>
        <fullName evidence="3">Reverse transcriptase domain-containing protein</fullName>
    </recommendedName>
</protein>
<comment type="caution">
    <text evidence="1">The sequence shown here is derived from an EMBL/GenBank/DDBJ whole genome shotgun (WGS) entry which is preliminary data.</text>
</comment>
<name>A0A6G0Y9N9_APHCR</name>
<accession>A0A6G0Y9N9</accession>
<dbReference type="AlphaFoldDB" id="A0A6G0Y9N9"/>
<dbReference type="Proteomes" id="UP000478052">
    <property type="component" value="Unassembled WGS sequence"/>
</dbReference>
<gene>
    <name evidence="1" type="ORF">FWK35_00012072</name>
</gene>
<keyword evidence="2" id="KW-1185">Reference proteome</keyword>
<dbReference type="OrthoDB" id="10056483at2759"/>
<organism evidence="1 2">
    <name type="scientific">Aphis craccivora</name>
    <name type="common">Cowpea aphid</name>
    <dbReference type="NCBI Taxonomy" id="307492"/>
    <lineage>
        <taxon>Eukaryota</taxon>
        <taxon>Metazoa</taxon>
        <taxon>Ecdysozoa</taxon>
        <taxon>Arthropoda</taxon>
        <taxon>Hexapoda</taxon>
        <taxon>Insecta</taxon>
        <taxon>Pterygota</taxon>
        <taxon>Neoptera</taxon>
        <taxon>Paraneoptera</taxon>
        <taxon>Hemiptera</taxon>
        <taxon>Sternorrhyncha</taxon>
        <taxon>Aphidomorpha</taxon>
        <taxon>Aphidoidea</taxon>
        <taxon>Aphididae</taxon>
        <taxon>Aphidini</taxon>
        <taxon>Aphis</taxon>
        <taxon>Aphis</taxon>
    </lineage>
</organism>
<dbReference type="EMBL" id="VUJU01005238">
    <property type="protein sequence ID" value="KAF0751855.1"/>
    <property type="molecule type" value="Genomic_DNA"/>
</dbReference>
<reference evidence="1 2" key="1">
    <citation type="submission" date="2019-08" db="EMBL/GenBank/DDBJ databases">
        <title>Whole genome of Aphis craccivora.</title>
        <authorList>
            <person name="Voronova N.V."/>
            <person name="Shulinski R.S."/>
            <person name="Bandarenka Y.V."/>
            <person name="Zhorov D.G."/>
            <person name="Warner D."/>
        </authorList>
    </citation>
    <scope>NUCLEOTIDE SEQUENCE [LARGE SCALE GENOMIC DNA]</scope>
    <source>
        <strain evidence="1">180601</strain>
        <tissue evidence="1">Whole Body</tissue>
    </source>
</reference>
<evidence type="ECO:0008006" key="3">
    <source>
        <dbReference type="Google" id="ProtNLM"/>
    </source>
</evidence>
<evidence type="ECO:0000313" key="1">
    <source>
        <dbReference type="EMBL" id="KAF0751855.1"/>
    </source>
</evidence>
<evidence type="ECO:0000313" key="2">
    <source>
        <dbReference type="Proteomes" id="UP000478052"/>
    </source>
</evidence>
<sequence length="104" mass="12028">MDDCVVLQTALFKLINWCERVGLSLNLDKCKTMTLFRTRKSIIHDYQVYNQTLSQVYQVDDLGFGLIGTIVVFNNHIEYVTCKALRTLGFIRRNASDFDQLLGF</sequence>